<feature type="signal peptide" evidence="5">
    <location>
        <begin position="1"/>
        <end position="19"/>
    </location>
</feature>
<dbReference type="InterPro" id="IPR005629">
    <property type="entry name" value="Skn1/Kre6/Sbg1"/>
</dbReference>
<dbReference type="EMBL" id="QUTE01021681">
    <property type="protein sequence ID" value="RHY83355.1"/>
    <property type="molecule type" value="Genomic_DNA"/>
</dbReference>
<evidence type="ECO:0000313" key="14">
    <source>
        <dbReference type="Proteomes" id="UP000266239"/>
    </source>
</evidence>
<dbReference type="PANTHER" id="PTHR31361:SF1">
    <property type="entry name" value="BETA-GLUCAN SYNTHESIS-ASSOCIATED PROTEIN KRE6-RELATED"/>
    <property type="match status" value="1"/>
</dbReference>
<evidence type="ECO:0000313" key="7">
    <source>
        <dbReference type="EMBL" id="RHY49073.1"/>
    </source>
</evidence>
<dbReference type="Gene3D" id="2.60.120.200">
    <property type="match status" value="1"/>
</dbReference>
<evidence type="ECO:0000256" key="1">
    <source>
        <dbReference type="ARBA" id="ARBA00004370"/>
    </source>
</evidence>
<evidence type="ECO:0000313" key="12">
    <source>
        <dbReference type="Proteomes" id="UP000265716"/>
    </source>
</evidence>
<keyword evidence="5" id="KW-0732">Signal</keyword>
<evidence type="ECO:0000256" key="5">
    <source>
        <dbReference type="SAM" id="SignalP"/>
    </source>
</evidence>
<gene>
    <name evidence="6" type="ORF">DYB25_008618</name>
    <name evidence="10" type="ORF">DYB26_002344</name>
    <name evidence="11" type="ORF">DYB28_002675</name>
    <name evidence="7" type="ORF">DYB30_011757</name>
    <name evidence="9" type="ORF">DYB31_004229</name>
    <name evidence="8" type="ORF">DYB38_013167</name>
</gene>
<evidence type="ECO:0000256" key="3">
    <source>
        <dbReference type="ARBA" id="ARBA00023180"/>
    </source>
</evidence>
<evidence type="ECO:0000313" key="16">
    <source>
        <dbReference type="Proteomes" id="UP000275652"/>
    </source>
</evidence>
<dbReference type="AlphaFoldDB" id="A0A397CTK3"/>
<reference evidence="12 13" key="2">
    <citation type="submission" date="2018-08" db="EMBL/GenBank/DDBJ databases">
        <title>Aphanomyces genome sequencing and annotation.</title>
        <authorList>
            <person name="Minardi D."/>
            <person name="Oidtmann B."/>
            <person name="Van Der Giezen M."/>
            <person name="Studholme D.J."/>
        </authorList>
    </citation>
    <scope>NUCLEOTIDE SEQUENCE [LARGE SCALE GENOMIC DNA]</scope>
    <source>
        <strain evidence="9 13">197901</strain>
        <strain evidence="7 15">D2</strain>
        <strain evidence="10 17">FDL457</strain>
        <strain evidence="8 12">SA</strain>
        <strain evidence="6 14">Yx</strain>
    </source>
</reference>
<evidence type="ECO:0000256" key="2">
    <source>
        <dbReference type="ARBA" id="ARBA00023136"/>
    </source>
</evidence>
<dbReference type="GO" id="GO:0005886">
    <property type="term" value="C:plasma membrane"/>
    <property type="evidence" value="ECO:0007669"/>
    <property type="project" value="TreeGrafter"/>
</dbReference>
<evidence type="ECO:0000313" key="9">
    <source>
        <dbReference type="EMBL" id="RHY83355.1"/>
    </source>
</evidence>
<dbReference type="GO" id="GO:0071555">
    <property type="term" value="P:cell wall organization"/>
    <property type="evidence" value="ECO:0007669"/>
    <property type="project" value="UniProtKB-KW"/>
</dbReference>
<dbReference type="PANTHER" id="PTHR31361">
    <property type="entry name" value="BETA-GLUCAN SYNTHESIS-ASSOCIATED PROTEIN KRE6-RELATED"/>
    <property type="match status" value="1"/>
</dbReference>
<dbReference type="EMBL" id="QUTF01004127">
    <property type="protein sequence ID" value="RHZ41811.1"/>
    <property type="molecule type" value="Genomic_DNA"/>
</dbReference>
<dbReference type="Proteomes" id="UP000266239">
    <property type="component" value="Unassembled WGS sequence"/>
</dbReference>
<dbReference type="EMBL" id="QUTI01024132">
    <property type="protein sequence ID" value="RLO06982.1"/>
    <property type="molecule type" value="Genomic_DNA"/>
</dbReference>
<keyword evidence="4" id="KW-0961">Cell wall biogenesis/degradation</keyword>
<organism evidence="7 15">
    <name type="scientific">Aphanomyces astaci</name>
    <name type="common">Crayfish plague agent</name>
    <dbReference type="NCBI Taxonomy" id="112090"/>
    <lineage>
        <taxon>Eukaryota</taxon>
        <taxon>Sar</taxon>
        <taxon>Stramenopiles</taxon>
        <taxon>Oomycota</taxon>
        <taxon>Saprolegniomycetes</taxon>
        <taxon>Saprolegniales</taxon>
        <taxon>Verrucalvaceae</taxon>
        <taxon>Aphanomyces</taxon>
    </lineage>
</organism>
<sequence length="145" mass="16352">MVLHDVLVLMALLLLHVHALDYDFEGYPTRSGIGAWVDADTPLDARSKQSSRGESWDLVMSDEFEEEGRTFEAGKDHIWTALDIPDGVNAAIGLYTPANVYTKNGKLINRVDEVHTNVTYFNQWLEVPAIETNTLVRFSIDEIED</sequence>
<evidence type="ECO:0000313" key="13">
    <source>
        <dbReference type="Proteomes" id="UP000266196"/>
    </source>
</evidence>
<dbReference type="Pfam" id="PF03935">
    <property type="entry name" value="SKN1_KRE6_Sbg1"/>
    <property type="match status" value="1"/>
</dbReference>
<dbReference type="EMBL" id="QUTD01007696">
    <property type="protein sequence ID" value="RHY49073.1"/>
    <property type="molecule type" value="Genomic_DNA"/>
</dbReference>
<evidence type="ECO:0000313" key="15">
    <source>
        <dbReference type="Proteomes" id="UP000266643"/>
    </source>
</evidence>
<evidence type="ECO:0000313" key="8">
    <source>
        <dbReference type="EMBL" id="RHY73862.1"/>
    </source>
</evidence>
<dbReference type="Proteomes" id="UP000286510">
    <property type="component" value="Unassembled WGS sequence"/>
</dbReference>
<dbReference type="Proteomes" id="UP000275652">
    <property type="component" value="Unassembled WGS sequence"/>
</dbReference>
<dbReference type="Proteomes" id="UP000266643">
    <property type="component" value="Unassembled WGS sequence"/>
</dbReference>
<dbReference type="Proteomes" id="UP000265716">
    <property type="component" value="Unassembled WGS sequence"/>
</dbReference>
<evidence type="ECO:0000313" key="10">
    <source>
        <dbReference type="EMBL" id="RHZ41811.1"/>
    </source>
</evidence>
<feature type="chain" id="PRO_5039987524" evidence="5">
    <location>
        <begin position="20"/>
        <end position="145"/>
    </location>
</feature>
<comment type="subcellular location">
    <subcellularLocation>
        <location evidence="1">Membrane</location>
    </subcellularLocation>
</comment>
<name>A0A397CTK3_APHAT</name>
<proteinExistence type="predicted"/>
<keyword evidence="2" id="KW-0472">Membrane</keyword>
<evidence type="ECO:0000313" key="11">
    <source>
        <dbReference type="EMBL" id="RLO06982.1"/>
    </source>
</evidence>
<dbReference type="EMBL" id="QUTC01002514">
    <property type="protein sequence ID" value="RHY73862.1"/>
    <property type="molecule type" value="Genomic_DNA"/>
</dbReference>
<keyword evidence="3" id="KW-0325">Glycoprotein</keyword>
<evidence type="ECO:0000256" key="4">
    <source>
        <dbReference type="ARBA" id="ARBA00023316"/>
    </source>
</evidence>
<dbReference type="GO" id="GO:0005789">
    <property type="term" value="C:endoplasmic reticulum membrane"/>
    <property type="evidence" value="ECO:0007669"/>
    <property type="project" value="TreeGrafter"/>
</dbReference>
<dbReference type="EMBL" id="QUTA01009716">
    <property type="protein sequence ID" value="RHY00593.1"/>
    <property type="molecule type" value="Genomic_DNA"/>
</dbReference>
<dbReference type="GO" id="GO:0006078">
    <property type="term" value="P:(1-&gt;6)-beta-D-glucan biosynthetic process"/>
    <property type="evidence" value="ECO:0007669"/>
    <property type="project" value="TreeGrafter"/>
</dbReference>
<accession>A0A397CTK3</accession>
<evidence type="ECO:0000313" key="17">
    <source>
        <dbReference type="Proteomes" id="UP000286510"/>
    </source>
</evidence>
<comment type="caution">
    <text evidence="7">The sequence shown here is derived from an EMBL/GenBank/DDBJ whole genome shotgun (WGS) entry which is preliminary data.</text>
</comment>
<dbReference type="Proteomes" id="UP000266196">
    <property type="component" value="Unassembled WGS sequence"/>
</dbReference>
<protein>
    <submittedName>
        <fullName evidence="7">Uncharacterized protein</fullName>
    </submittedName>
</protein>
<evidence type="ECO:0000313" key="6">
    <source>
        <dbReference type="EMBL" id="RHY00593.1"/>
    </source>
</evidence>
<dbReference type="GO" id="GO:0015926">
    <property type="term" value="F:glucosidase activity"/>
    <property type="evidence" value="ECO:0007669"/>
    <property type="project" value="TreeGrafter"/>
</dbReference>
<reference evidence="11 16" key="1">
    <citation type="journal article" date="2018" name="J. Invertebr. Pathol.">
        <title>New genotyping method for the causative agent of crayfish plague (Aphanomyces astaci) based on whole genome data.</title>
        <authorList>
            <person name="Minardi D."/>
            <person name="Studholme D.J."/>
            <person name="van der Giezen M."/>
            <person name="Pretto T."/>
            <person name="Oidtmann B."/>
        </authorList>
    </citation>
    <scope>NUCLEOTIDE SEQUENCE [LARGE SCALE GENOMIC DNA]</scope>
    <source>
        <strain evidence="11 16">KB13</strain>
    </source>
</reference>